<feature type="compositionally biased region" description="Basic residues" evidence="1">
    <location>
        <begin position="633"/>
        <end position="651"/>
    </location>
</feature>
<protein>
    <submittedName>
        <fullName evidence="2">Uncharacterized protein</fullName>
    </submittedName>
</protein>
<feature type="region of interest" description="Disordered" evidence="1">
    <location>
        <begin position="205"/>
        <end position="248"/>
    </location>
</feature>
<feature type="region of interest" description="Disordered" evidence="1">
    <location>
        <begin position="394"/>
        <end position="419"/>
    </location>
</feature>
<feature type="region of interest" description="Disordered" evidence="1">
    <location>
        <begin position="592"/>
        <end position="746"/>
    </location>
</feature>
<reference evidence="2" key="1">
    <citation type="journal article" date="2020" name="Fungal Divers.">
        <title>Resolving the Mortierellaceae phylogeny through synthesis of multi-gene phylogenetics and phylogenomics.</title>
        <authorList>
            <person name="Vandepol N."/>
            <person name="Liber J."/>
            <person name="Desiro A."/>
            <person name="Na H."/>
            <person name="Kennedy M."/>
            <person name="Barry K."/>
            <person name="Grigoriev I.V."/>
            <person name="Miller A.N."/>
            <person name="O'Donnell K."/>
            <person name="Stajich J.E."/>
            <person name="Bonito G."/>
        </authorList>
    </citation>
    <scope>NUCLEOTIDE SEQUENCE</scope>
    <source>
        <strain evidence="2">KOD948</strain>
    </source>
</reference>
<feature type="compositionally biased region" description="Low complexity" evidence="1">
    <location>
        <begin position="394"/>
        <end position="408"/>
    </location>
</feature>
<feature type="compositionally biased region" description="Basic residues" evidence="1">
    <location>
        <begin position="31"/>
        <end position="42"/>
    </location>
</feature>
<feature type="compositionally biased region" description="Polar residues" evidence="1">
    <location>
        <begin position="69"/>
        <end position="87"/>
    </location>
</feature>
<dbReference type="EMBL" id="JAAAJA010000247">
    <property type="protein sequence ID" value="KAG0257753.1"/>
    <property type="molecule type" value="Genomic_DNA"/>
</dbReference>
<proteinExistence type="predicted"/>
<feature type="region of interest" description="Disordered" evidence="1">
    <location>
        <begin position="502"/>
        <end position="540"/>
    </location>
</feature>
<dbReference type="OrthoDB" id="2449527at2759"/>
<feature type="region of interest" description="Disordered" evidence="1">
    <location>
        <begin position="295"/>
        <end position="319"/>
    </location>
</feature>
<feature type="compositionally biased region" description="Polar residues" evidence="1">
    <location>
        <begin position="208"/>
        <end position="217"/>
    </location>
</feature>
<dbReference type="Proteomes" id="UP000726737">
    <property type="component" value="Unassembled WGS sequence"/>
</dbReference>
<gene>
    <name evidence="2" type="ORF">BG011_003779</name>
</gene>
<dbReference type="AlphaFoldDB" id="A0A9P6Q2U8"/>
<feature type="region of interest" description="Disordered" evidence="1">
    <location>
        <begin position="1"/>
        <end position="125"/>
    </location>
</feature>
<evidence type="ECO:0000256" key="1">
    <source>
        <dbReference type="SAM" id="MobiDB-lite"/>
    </source>
</evidence>
<keyword evidence="3" id="KW-1185">Reference proteome</keyword>
<sequence length="774" mass="84696">MKKSTRSRGAAAGTAVAVPASSAATSVTRTRGVRTRTKHLSQHHTTDSIPSTDNNIKDITNKDSIDPNKGNSISAITMPIRSSTPTYTKVRPPGLKDTPLTTRGSRSVRRTLAQTHEPRTGKQGDSIADLVVSEEEMEEPRRHHVEAVVIVERAQKARLAMKDWSHLEAPSHLEASSLESNMHKATSADSTSTIATGITSAHASTGTITTQAQSARSALQDGFSDPHTDHTLSRTSVSPPPPPLFDMEDDIEGFGSPWLMVFDSASSSYSRPSLRPRRLQPDLTLADLEMELDGKAKDDLEPPGSPCSATSFSRRLSARKSQGHTIRDLRLGELAEVETGEGEVEMEMEIEAENEEEDDPFGFTEVERQLQRTKTLRPKLVAINELAHFDNISISDSANSSTNSNRNIGVSNNTEHRETINSLDRSVMERMATRKRGDVKGKGKAVDRGNLTLDTKSQSSEIMDADINKAIQLSLGIPVDTESGEGPSTRPILPLSSQVAIDYQDDADTNRSNRRTSRVYGRTDSAKNQPSPVAGDSGLPTSAIEIQDENLETERPGALPSTPPNTTPIRTQNHRLSLESCDGLSPIVFESTPTKIPEAGMPITPESPSTKTVKGRSKAKKYMPSEQLEALLPRRKKRRPVETNKRRRQPSRRAIDASDADSEVESITIFSASSEDEEEEEETLVRRRRPTGTQDTTSTGGAKRRAPIGAPQGRPSKRTQHSLAFKPAAVSSKKGKEAEVDRSGWTAEQWAAHEKCIKYFEQVDAFKLEEETAL</sequence>
<feature type="compositionally biased region" description="Polar residues" evidence="1">
    <location>
        <begin position="691"/>
        <end position="700"/>
    </location>
</feature>
<organism evidence="2 3">
    <name type="scientific">Mortierella polycephala</name>
    <dbReference type="NCBI Taxonomy" id="41804"/>
    <lineage>
        <taxon>Eukaryota</taxon>
        <taxon>Fungi</taxon>
        <taxon>Fungi incertae sedis</taxon>
        <taxon>Mucoromycota</taxon>
        <taxon>Mortierellomycotina</taxon>
        <taxon>Mortierellomycetes</taxon>
        <taxon>Mortierellales</taxon>
        <taxon>Mortierellaceae</taxon>
        <taxon>Mortierella</taxon>
    </lineage>
</organism>
<comment type="caution">
    <text evidence="2">The sequence shown here is derived from an EMBL/GenBank/DDBJ whole genome shotgun (WGS) entry which is preliminary data.</text>
</comment>
<evidence type="ECO:0000313" key="2">
    <source>
        <dbReference type="EMBL" id="KAG0257753.1"/>
    </source>
</evidence>
<feature type="compositionally biased region" description="Basic and acidic residues" evidence="1">
    <location>
        <begin position="55"/>
        <end position="66"/>
    </location>
</feature>
<name>A0A9P6Q2U8_9FUNG</name>
<feature type="compositionally biased region" description="Low complexity" evidence="1">
    <location>
        <begin position="7"/>
        <end position="30"/>
    </location>
</feature>
<accession>A0A9P6Q2U8</accession>
<evidence type="ECO:0000313" key="3">
    <source>
        <dbReference type="Proteomes" id="UP000726737"/>
    </source>
</evidence>